<accession>A0ABP8Q2A3</accession>
<name>A0ABP8Q2A3_9ACTN</name>
<gene>
    <name evidence="2" type="ORF">GCM10023191_035300</name>
</gene>
<reference evidence="3" key="1">
    <citation type="journal article" date="2019" name="Int. J. Syst. Evol. Microbiol.">
        <title>The Global Catalogue of Microorganisms (GCM) 10K type strain sequencing project: providing services to taxonomists for standard genome sequencing and annotation.</title>
        <authorList>
            <consortium name="The Broad Institute Genomics Platform"/>
            <consortium name="The Broad Institute Genome Sequencing Center for Infectious Disease"/>
            <person name="Wu L."/>
            <person name="Ma J."/>
        </authorList>
    </citation>
    <scope>NUCLEOTIDE SEQUENCE [LARGE SCALE GENOMIC DNA]</scope>
    <source>
        <strain evidence="3">JCM 17933</strain>
    </source>
</reference>
<dbReference type="RefSeq" id="WP_345464803.1">
    <property type="nucleotide sequence ID" value="NZ_BAABHF010000019.1"/>
</dbReference>
<dbReference type="Proteomes" id="UP001500503">
    <property type="component" value="Unassembled WGS sequence"/>
</dbReference>
<organism evidence="2 3">
    <name type="scientific">Actinoallomurus oryzae</name>
    <dbReference type="NCBI Taxonomy" id="502180"/>
    <lineage>
        <taxon>Bacteria</taxon>
        <taxon>Bacillati</taxon>
        <taxon>Actinomycetota</taxon>
        <taxon>Actinomycetes</taxon>
        <taxon>Streptosporangiales</taxon>
        <taxon>Thermomonosporaceae</taxon>
        <taxon>Actinoallomurus</taxon>
    </lineage>
</organism>
<sequence length="194" mass="21487">MNEERIAASLIRAGLLWCQAEVSDEELPVSAAWLAVSCRREDGRRDETVNRGDPQLIEKANAVWLRLAIDSGFMGEDREFLVGVDCADEESAPILRWARVRLSGDWDVMGVGAASGVLGSAAGVPEFVMLSVDGNIILRGTTWKDSIGVLAVPNPHMIQIIRDYVKRRNVNPRTPDRERAEGEAWLRKHPLGED</sequence>
<evidence type="ECO:0000313" key="2">
    <source>
        <dbReference type="EMBL" id="GAA4495098.1"/>
    </source>
</evidence>
<protein>
    <submittedName>
        <fullName evidence="2">Uncharacterized protein</fullName>
    </submittedName>
</protein>
<comment type="caution">
    <text evidence="2">The sequence shown here is derived from an EMBL/GenBank/DDBJ whole genome shotgun (WGS) entry which is preliminary data.</text>
</comment>
<feature type="region of interest" description="Disordered" evidence="1">
    <location>
        <begin position="172"/>
        <end position="194"/>
    </location>
</feature>
<dbReference type="EMBL" id="BAABHF010000019">
    <property type="protein sequence ID" value="GAA4495098.1"/>
    <property type="molecule type" value="Genomic_DNA"/>
</dbReference>
<proteinExistence type="predicted"/>
<keyword evidence="3" id="KW-1185">Reference proteome</keyword>
<feature type="compositionally biased region" description="Basic and acidic residues" evidence="1">
    <location>
        <begin position="174"/>
        <end position="194"/>
    </location>
</feature>
<evidence type="ECO:0000313" key="3">
    <source>
        <dbReference type="Proteomes" id="UP001500503"/>
    </source>
</evidence>
<evidence type="ECO:0000256" key="1">
    <source>
        <dbReference type="SAM" id="MobiDB-lite"/>
    </source>
</evidence>